<evidence type="ECO:0000259" key="2">
    <source>
        <dbReference type="Pfam" id="PF01548"/>
    </source>
</evidence>
<protein>
    <submittedName>
        <fullName evidence="4">Transposase</fullName>
    </submittedName>
</protein>
<gene>
    <name evidence="4" type="ORF">EV688_1451</name>
</gene>
<dbReference type="PANTHER" id="PTHR33055">
    <property type="entry name" value="TRANSPOSASE FOR INSERTION SEQUENCE ELEMENT IS1111A"/>
    <property type="match status" value="1"/>
</dbReference>
<evidence type="ECO:0000259" key="3">
    <source>
        <dbReference type="Pfam" id="PF02371"/>
    </source>
</evidence>
<dbReference type="OrthoDB" id="5289737at2"/>
<feature type="coiled-coil region" evidence="1">
    <location>
        <begin position="124"/>
        <end position="151"/>
    </location>
</feature>
<dbReference type="EMBL" id="SLWX01000045">
    <property type="protein sequence ID" value="TCO68908.1"/>
    <property type="molecule type" value="Genomic_DNA"/>
</dbReference>
<dbReference type="GO" id="GO:0004803">
    <property type="term" value="F:transposase activity"/>
    <property type="evidence" value="ECO:0007669"/>
    <property type="project" value="InterPro"/>
</dbReference>
<comment type="caution">
    <text evidence="4">The sequence shown here is derived from an EMBL/GenBank/DDBJ whole genome shotgun (WGS) entry which is preliminary data.</text>
</comment>
<keyword evidence="1" id="KW-0175">Coiled coil</keyword>
<sequence length="328" mass="36948">MKEFSKFIGLDAHKETIAVAIADGDGSKARFFGEIPNTPDAVKKLLTGVSPQGEVVSFCYEAGPCGYGLYRQITSAGHACDVVAPSLIPAKPGDRVKTDRRDAENLARLQRAGELTAIWVPDDEQEAMRDLTRAREDIKHLERQAKQRLNAFLLRHGFGYDGKKSKWTQAHWRWMERIKLPHRVQQLVFQEYIDSVKHLQQRVADLEQEMEKALADWRLAPVVEGVMALRGCRLVTAMTVVAELGDITRFDNPRQLMNYLGLVPSEHSSGGKVQRGGITKTGNSHVRRVLVESAWTYRFPARKTAPLQRRAERTSPPVQAIAWSAQKR</sequence>
<dbReference type="Proteomes" id="UP000294980">
    <property type="component" value="Unassembled WGS sequence"/>
</dbReference>
<proteinExistence type="predicted"/>
<evidence type="ECO:0000313" key="5">
    <source>
        <dbReference type="Proteomes" id="UP000294980"/>
    </source>
</evidence>
<accession>A0A4R2KG17</accession>
<evidence type="ECO:0000256" key="1">
    <source>
        <dbReference type="SAM" id="Coils"/>
    </source>
</evidence>
<dbReference type="InterPro" id="IPR002525">
    <property type="entry name" value="Transp_IS110-like_N"/>
</dbReference>
<dbReference type="NCBIfam" id="NF033542">
    <property type="entry name" value="transpos_IS110"/>
    <property type="match status" value="1"/>
</dbReference>
<name>A0A4R2KG17_9GAMM</name>
<dbReference type="PANTHER" id="PTHR33055:SF3">
    <property type="entry name" value="PUTATIVE TRANSPOSASE FOR IS117-RELATED"/>
    <property type="match status" value="1"/>
</dbReference>
<organism evidence="4 5">
    <name type="scientific">Chromatocurvus halotolerans</name>
    <dbReference type="NCBI Taxonomy" id="1132028"/>
    <lineage>
        <taxon>Bacteria</taxon>
        <taxon>Pseudomonadati</taxon>
        <taxon>Pseudomonadota</taxon>
        <taxon>Gammaproteobacteria</taxon>
        <taxon>Cellvibrionales</taxon>
        <taxon>Halieaceae</taxon>
        <taxon>Chromatocurvus</taxon>
    </lineage>
</organism>
<dbReference type="InterPro" id="IPR047650">
    <property type="entry name" value="Transpos_IS110"/>
</dbReference>
<dbReference type="Pfam" id="PF01548">
    <property type="entry name" value="DEDD_Tnp_IS110"/>
    <property type="match status" value="1"/>
</dbReference>
<dbReference type="InterPro" id="IPR003346">
    <property type="entry name" value="Transposase_20"/>
</dbReference>
<evidence type="ECO:0000313" key="4">
    <source>
        <dbReference type="EMBL" id="TCO68908.1"/>
    </source>
</evidence>
<dbReference type="GO" id="GO:0006313">
    <property type="term" value="P:DNA transposition"/>
    <property type="evidence" value="ECO:0007669"/>
    <property type="project" value="InterPro"/>
</dbReference>
<feature type="domain" description="Transposase IS110-like N-terminal" evidence="2">
    <location>
        <begin position="8"/>
        <end position="154"/>
    </location>
</feature>
<keyword evidence="5" id="KW-1185">Reference proteome</keyword>
<reference evidence="4 5" key="1">
    <citation type="submission" date="2019-03" db="EMBL/GenBank/DDBJ databases">
        <title>Genomic Encyclopedia of Type Strains, Phase IV (KMG-IV): sequencing the most valuable type-strain genomes for metagenomic binning, comparative biology and taxonomic classification.</title>
        <authorList>
            <person name="Goeker M."/>
        </authorList>
    </citation>
    <scope>NUCLEOTIDE SEQUENCE [LARGE SCALE GENOMIC DNA]</scope>
    <source>
        <strain evidence="4 5">DSM 23344</strain>
    </source>
</reference>
<dbReference type="GO" id="GO:0003677">
    <property type="term" value="F:DNA binding"/>
    <property type="evidence" value="ECO:0007669"/>
    <property type="project" value="InterPro"/>
</dbReference>
<dbReference type="RefSeq" id="WP_131917741.1">
    <property type="nucleotide sequence ID" value="NZ_SLWX01000045.1"/>
</dbReference>
<feature type="domain" description="Transposase IS116/IS110/IS902 C-terminal" evidence="3">
    <location>
        <begin position="226"/>
        <end position="297"/>
    </location>
</feature>
<dbReference type="Pfam" id="PF02371">
    <property type="entry name" value="Transposase_20"/>
    <property type="match status" value="1"/>
</dbReference>
<feature type="non-terminal residue" evidence="4">
    <location>
        <position position="328"/>
    </location>
</feature>
<dbReference type="AlphaFoldDB" id="A0A4R2KG17"/>
<feature type="coiled-coil region" evidence="1">
    <location>
        <begin position="189"/>
        <end position="216"/>
    </location>
</feature>